<dbReference type="Proteomes" id="UP001234343">
    <property type="component" value="Unassembled WGS sequence"/>
</dbReference>
<proteinExistence type="predicted"/>
<dbReference type="RefSeq" id="WP_289365677.1">
    <property type="nucleotide sequence ID" value="NZ_JAUCBP010000008.1"/>
</dbReference>
<keyword evidence="1" id="KW-0472">Membrane</keyword>
<organism evidence="2 3">
    <name type="scientific">Alteromonas arenosi</name>
    <dbReference type="NCBI Taxonomy" id="3055817"/>
    <lineage>
        <taxon>Bacteria</taxon>
        <taxon>Pseudomonadati</taxon>
        <taxon>Pseudomonadota</taxon>
        <taxon>Gammaproteobacteria</taxon>
        <taxon>Alteromonadales</taxon>
        <taxon>Alteromonadaceae</taxon>
        <taxon>Alteromonas/Salinimonas group</taxon>
        <taxon>Alteromonas</taxon>
    </lineage>
</organism>
<accession>A0ABT7SYJ0</accession>
<keyword evidence="1" id="KW-0812">Transmembrane</keyword>
<evidence type="ECO:0000256" key="1">
    <source>
        <dbReference type="SAM" id="Phobius"/>
    </source>
</evidence>
<evidence type="ECO:0000313" key="2">
    <source>
        <dbReference type="EMBL" id="MDM7861241.1"/>
    </source>
</evidence>
<keyword evidence="3" id="KW-1185">Reference proteome</keyword>
<comment type="caution">
    <text evidence="2">The sequence shown here is derived from an EMBL/GenBank/DDBJ whole genome shotgun (WGS) entry which is preliminary data.</text>
</comment>
<sequence length="230" mass="25720">MSGNEQVIAIRATSKRNGITTTLIGVGLLVVGLTVISAFSKYLFLVGVFVASAGIVGIVMGWFKIREPNFSLQITPDGITYMHRSGQWQLTWDNIQRIDAPRVTRGIETRDLELVGFRLRDTTSVIETISPRLATNILMEQRPLLLQNPDENCTTGTCAGNDLLEDDRFKTASGKVLRGVQAMFAHRMQKLRERLGYDLYIAAAELDRPVDEFITLLRSCQEQVKQSTQT</sequence>
<reference evidence="2 3" key="1">
    <citation type="submission" date="2023-06" db="EMBL/GenBank/DDBJ databases">
        <title>Alteromonas sp. ASW11-36 isolated from intertidal sand.</title>
        <authorList>
            <person name="Li Y."/>
        </authorList>
    </citation>
    <scope>NUCLEOTIDE SEQUENCE [LARGE SCALE GENOMIC DNA]</scope>
    <source>
        <strain evidence="2 3">ASW11-36</strain>
    </source>
</reference>
<feature type="transmembrane region" description="Helical" evidence="1">
    <location>
        <begin position="18"/>
        <end position="36"/>
    </location>
</feature>
<name>A0ABT7SYJ0_9ALTE</name>
<dbReference type="EMBL" id="JAUCBP010000008">
    <property type="protein sequence ID" value="MDM7861241.1"/>
    <property type="molecule type" value="Genomic_DNA"/>
</dbReference>
<evidence type="ECO:0000313" key="3">
    <source>
        <dbReference type="Proteomes" id="UP001234343"/>
    </source>
</evidence>
<keyword evidence="1" id="KW-1133">Transmembrane helix</keyword>
<dbReference type="Pfam" id="PF11201">
    <property type="entry name" value="DUF2982"/>
    <property type="match status" value="1"/>
</dbReference>
<protein>
    <submittedName>
        <fullName evidence="2">DUF2982 domain-containing protein</fullName>
    </submittedName>
</protein>
<feature type="transmembrane region" description="Helical" evidence="1">
    <location>
        <begin position="42"/>
        <end position="63"/>
    </location>
</feature>
<gene>
    <name evidence="2" type="ORF">QTP81_11610</name>
</gene>
<dbReference type="InterPro" id="IPR021367">
    <property type="entry name" value="DUF2982"/>
</dbReference>